<dbReference type="PROSITE" id="PS51192">
    <property type="entry name" value="HELICASE_ATP_BIND_1"/>
    <property type="match status" value="1"/>
</dbReference>
<dbReference type="InterPro" id="IPR000330">
    <property type="entry name" value="SNF2_N"/>
</dbReference>
<feature type="compositionally biased region" description="Basic and acidic residues" evidence="4">
    <location>
        <begin position="1172"/>
        <end position="1183"/>
    </location>
</feature>
<protein>
    <recommendedName>
        <fullName evidence="9">SNF2 family helicase/ATPase</fullName>
    </recommendedName>
</protein>
<dbReference type="InterPro" id="IPR050628">
    <property type="entry name" value="SNF2_RAD54_helicase_TF"/>
</dbReference>
<dbReference type="EMBL" id="KZ821239">
    <property type="protein sequence ID" value="PYH44113.1"/>
    <property type="molecule type" value="Genomic_DNA"/>
</dbReference>
<feature type="compositionally biased region" description="Acidic residues" evidence="4">
    <location>
        <begin position="335"/>
        <end position="364"/>
    </location>
</feature>
<evidence type="ECO:0000313" key="8">
    <source>
        <dbReference type="Proteomes" id="UP000248349"/>
    </source>
</evidence>
<dbReference type="Gene3D" id="3.40.50.300">
    <property type="entry name" value="P-loop containing nucleotide triphosphate hydrolases"/>
    <property type="match status" value="1"/>
</dbReference>
<feature type="compositionally biased region" description="Low complexity" evidence="4">
    <location>
        <begin position="1144"/>
        <end position="1157"/>
    </location>
</feature>
<dbReference type="Pfam" id="PF00176">
    <property type="entry name" value="SNF2-rel_dom"/>
    <property type="match status" value="1"/>
</dbReference>
<dbReference type="OrthoDB" id="423559at2759"/>
<dbReference type="Proteomes" id="UP000248349">
    <property type="component" value="Unassembled WGS sequence"/>
</dbReference>
<feature type="region of interest" description="Disordered" evidence="4">
    <location>
        <begin position="1"/>
        <end position="121"/>
    </location>
</feature>
<dbReference type="GO" id="GO:0006281">
    <property type="term" value="P:DNA repair"/>
    <property type="evidence" value="ECO:0007669"/>
    <property type="project" value="TreeGrafter"/>
</dbReference>
<dbReference type="PANTHER" id="PTHR45626">
    <property type="entry name" value="TRANSCRIPTION TERMINATION FACTOR 2-RELATED"/>
    <property type="match status" value="1"/>
</dbReference>
<dbReference type="SMART" id="SM00487">
    <property type="entry name" value="DEXDc"/>
    <property type="match status" value="1"/>
</dbReference>
<feature type="domain" description="Helicase ATP-binding" evidence="5">
    <location>
        <begin position="392"/>
        <end position="592"/>
    </location>
</feature>
<sequence>MARESDAPLDPMTPRRPTNDAQQQHQQQPRRVHPEFGKATPLRPVHHQSHAHHNPKPHNTNAPITNNNNSSNRGNPFNIPKPNQARPEHHRPQQQSRPQQQPLPHQRGPKTPGPAGAFATPHRAETYDPFQPVRPSAYNNNRFSRPVSNDVVEIRRPENFTFNTPRAPKTFFASKPSAIKMANGSRNLQNFIDLTGEGGFTPSARGRNNGFGSMDVNGFVDTAKANENIKALLEGAFEDDDDEKQKDKLKKKKKDKKKDRKKDKKEAKKEDKKQDLKKMEEKAKDKKQDIADIDDLAAQLESVTVKETRVSDDSEDEGETSSNSPKATTKHLAEEKEDESDSEAEAESEDEEEDEEEEDEDDGTVEGLKVKLLPHQREGVNWMCDKETGRNKTKGVLPKGGILADDMGLGKTVQTIALILSNRKPTSGLRRSKSQDDEEDSDEDEEEDTRKLPPGLSKTTLVVAPLALIKQWEAEILDKVEPSHRLRVLVYHGNARAKATDNLENYDVVITTYGTLTSEHGALDKNKKKTGIFSVYWYRIVLDEAHTIKNRNAKATQSACALDAEYRWCLSGTPLQNNLDELQSLIKFLRIKPFNDLANWREQITKPISNGRGGLAIERLQVYLKIFMKRRTKDVLKQNANLQPGEEGKGGEKKKKSNGFQIVKREVVKVEAEFMSGELDFYKRLEQRTDDSLEKMMGGEKVDYAGALVLLLRLRQSCNHPDLVKSDLAKDKDVLLQTGATGSQQSSGRQDDLDSMADLFGALSVVSRKCDICQMDLSPDEASGGRSRCKECQTTLDTNIMTTDKKRRSGPNAVIDLTQSPSERRSEAQAARFRRNRRVVVDSDDEDEEDGEWIVPEHQRKQSNLGKAGGTDDEDAEGGGEWLHSDDSDDSADSDSDQDGPESPSRKPTSIRKETHGLVTVDSEDDEDIYLNTGDDSNAVLPSTKVRHLMKILRRESADHKFIVFSVFTSMLDKIEPFLKRAGIGFARYDGGMRNDHREASLNKLRNNSGTRVLLCSLRAGALGLNLTAASRVVILEPFWNPFVEEQAIDRVHRLNQTRDVKIYKMIIKGTVEERILDLQERKRELANVTIEGKTAAAKLTMKDMMALFGKDAEARYNGDSNIDLTQTTKLLASGAEAGSPYVSKSSGSRVSESQSQSRERERNRPQGQRAPRTEDSVYGRRW</sequence>
<dbReference type="PANTHER" id="PTHR45626:SF14">
    <property type="entry name" value="ATP-DEPENDENT DNA HELICASE (EUROFUNG)"/>
    <property type="match status" value="1"/>
</dbReference>
<reference evidence="7 8" key="1">
    <citation type="submission" date="2016-12" db="EMBL/GenBank/DDBJ databases">
        <title>The genomes of Aspergillus section Nigri reveals drivers in fungal speciation.</title>
        <authorList>
            <consortium name="DOE Joint Genome Institute"/>
            <person name="Vesth T.C."/>
            <person name="Nybo J."/>
            <person name="Theobald S."/>
            <person name="Brandl J."/>
            <person name="Frisvad J.C."/>
            <person name="Nielsen K.F."/>
            <person name="Lyhne E.K."/>
            <person name="Kogle M.E."/>
            <person name="Kuo A."/>
            <person name="Riley R."/>
            <person name="Clum A."/>
            <person name="Nolan M."/>
            <person name="Lipzen A."/>
            <person name="Salamov A."/>
            <person name="Henrissat B."/>
            <person name="Wiebenga A."/>
            <person name="De Vries R.P."/>
            <person name="Grigoriev I.V."/>
            <person name="Mortensen U.H."/>
            <person name="Andersen M.R."/>
            <person name="Baker S.E."/>
        </authorList>
    </citation>
    <scope>NUCLEOTIDE SEQUENCE [LARGE SCALE GENOMIC DNA]</scope>
    <source>
        <strain evidence="7 8">JOP 1030-1</strain>
    </source>
</reference>
<dbReference type="FunFam" id="3.40.50.10810:FF:000053">
    <property type="entry name" value="SNF2 family helicase/ATPase, putative"/>
    <property type="match status" value="1"/>
</dbReference>
<dbReference type="GeneID" id="37074742"/>
<dbReference type="PROSITE" id="PS51194">
    <property type="entry name" value="HELICASE_CTER"/>
    <property type="match status" value="1"/>
</dbReference>
<keyword evidence="1" id="KW-0547">Nucleotide-binding</keyword>
<name>A0A318ZHR6_9EURO</name>
<dbReference type="Pfam" id="PF00271">
    <property type="entry name" value="Helicase_C"/>
    <property type="match status" value="1"/>
</dbReference>
<feature type="compositionally biased region" description="Acidic residues" evidence="4">
    <location>
        <begin position="842"/>
        <end position="852"/>
    </location>
</feature>
<feature type="domain" description="Helicase C-terminal" evidence="6">
    <location>
        <begin position="945"/>
        <end position="1106"/>
    </location>
</feature>
<dbReference type="CDD" id="cd18008">
    <property type="entry name" value="DEXDc_SHPRH-like"/>
    <property type="match status" value="1"/>
</dbReference>
<feature type="compositionally biased region" description="Basic residues" evidence="4">
    <location>
        <begin position="44"/>
        <end position="56"/>
    </location>
</feature>
<feature type="compositionally biased region" description="Low complexity" evidence="4">
    <location>
        <begin position="59"/>
        <end position="78"/>
    </location>
</feature>
<proteinExistence type="predicted"/>
<feature type="region of interest" description="Disordered" evidence="4">
    <location>
        <begin position="1136"/>
        <end position="1183"/>
    </location>
</feature>
<dbReference type="GO" id="GO:0005634">
    <property type="term" value="C:nucleus"/>
    <property type="evidence" value="ECO:0007669"/>
    <property type="project" value="TreeGrafter"/>
</dbReference>
<dbReference type="SUPFAM" id="SSF52540">
    <property type="entry name" value="P-loop containing nucleoside triphosphate hydrolases"/>
    <property type="match status" value="2"/>
</dbReference>
<feature type="compositionally biased region" description="Acidic residues" evidence="4">
    <location>
        <begin position="887"/>
        <end position="900"/>
    </location>
</feature>
<feature type="region of interest" description="Disordered" evidence="4">
    <location>
        <begin position="425"/>
        <end position="456"/>
    </location>
</feature>
<dbReference type="GO" id="GO:0016787">
    <property type="term" value="F:hydrolase activity"/>
    <property type="evidence" value="ECO:0007669"/>
    <property type="project" value="UniProtKB-KW"/>
</dbReference>
<organism evidence="7 8">
    <name type="scientific">Aspergillus saccharolyticus JOP 1030-1</name>
    <dbReference type="NCBI Taxonomy" id="1450539"/>
    <lineage>
        <taxon>Eukaryota</taxon>
        <taxon>Fungi</taxon>
        <taxon>Dikarya</taxon>
        <taxon>Ascomycota</taxon>
        <taxon>Pezizomycotina</taxon>
        <taxon>Eurotiomycetes</taxon>
        <taxon>Eurotiomycetidae</taxon>
        <taxon>Eurotiales</taxon>
        <taxon>Aspergillaceae</taxon>
        <taxon>Aspergillus</taxon>
        <taxon>Aspergillus subgen. Circumdati</taxon>
    </lineage>
</organism>
<dbReference type="Gene3D" id="3.40.50.10810">
    <property type="entry name" value="Tandem AAA-ATPase domain"/>
    <property type="match status" value="1"/>
</dbReference>
<evidence type="ECO:0000256" key="2">
    <source>
        <dbReference type="ARBA" id="ARBA00022801"/>
    </source>
</evidence>
<evidence type="ECO:0000259" key="5">
    <source>
        <dbReference type="PROSITE" id="PS51192"/>
    </source>
</evidence>
<evidence type="ECO:0000256" key="1">
    <source>
        <dbReference type="ARBA" id="ARBA00022741"/>
    </source>
</evidence>
<evidence type="ECO:0000313" key="7">
    <source>
        <dbReference type="EMBL" id="PYH44113.1"/>
    </source>
</evidence>
<keyword evidence="8" id="KW-1185">Reference proteome</keyword>
<dbReference type="RefSeq" id="XP_025430095.1">
    <property type="nucleotide sequence ID" value="XM_025573514.1"/>
</dbReference>
<dbReference type="InterPro" id="IPR049730">
    <property type="entry name" value="SNF2/RAD54-like_C"/>
</dbReference>
<dbReference type="GO" id="GO:0008094">
    <property type="term" value="F:ATP-dependent activity, acting on DNA"/>
    <property type="evidence" value="ECO:0007669"/>
    <property type="project" value="TreeGrafter"/>
</dbReference>
<dbReference type="CDD" id="cd18793">
    <property type="entry name" value="SF2_C_SNF"/>
    <property type="match status" value="1"/>
</dbReference>
<evidence type="ECO:0000256" key="3">
    <source>
        <dbReference type="ARBA" id="ARBA00022840"/>
    </source>
</evidence>
<dbReference type="InterPro" id="IPR038718">
    <property type="entry name" value="SNF2-like_sf"/>
</dbReference>
<keyword evidence="2" id="KW-0378">Hydrolase</keyword>
<feature type="compositionally biased region" description="Acidic residues" evidence="4">
    <location>
        <begin position="436"/>
        <end position="447"/>
    </location>
</feature>
<dbReference type="InterPro" id="IPR027417">
    <property type="entry name" value="P-loop_NTPase"/>
</dbReference>
<keyword evidence="3" id="KW-0067">ATP-binding</keyword>
<dbReference type="InterPro" id="IPR014001">
    <property type="entry name" value="Helicase_ATP-bd"/>
</dbReference>
<feature type="compositionally biased region" description="Basic and acidic residues" evidence="4">
    <location>
        <begin position="264"/>
        <end position="290"/>
    </location>
</feature>
<evidence type="ECO:0000259" key="6">
    <source>
        <dbReference type="PROSITE" id="PS51194"/>
    </source>
</evidence>
<dbReference type="AlphaFoldDB" id="A0A318ZHR6"/>
<evidence type="ECO:0000256" key="4">
    <source>
        <dbReference type="SAM" id="MobiDB-lite"/>
    </source>
</evidence>
<feature type="region of interest" description="Disordered" evidence="4">
    <location>
        <begin position="803"/>
        <end position="919"/>
    </location>
</feature>
<dbReference type="SMART" id="SM00490">
    <property type="entry name" value="HELICc"/>
    <property type="match status" value="1"/>
</dbReference>
<dbReference type="STRING" id="1450539.A0A318ZHR6"/>
<gene>
    <name evidence="7" type="ORF">BP01DRAFT_343408</name>
</gene>
<accession>A0A318ZHR6</accession>
<feature type="region of interest" description="Disordered" evidence="4">
    <location>
        <begin position="638"/>
        <end position="657"/>
    </location>
</feature>
<evidence type="ECO:0008006" key="9">
    <source>
        <dbReference type="Google" id="ProtNLM"/>
    </source>
</evidence>
<dbReference type="GO" id="GO:0005524">
    <property type="term" value="F:ATP binding"/>
    <property type="evidence" value="ECO:0007669"/>
    <property type="project" value="UniProtKB-KW"/>
</dbReference>
<feature type="compositionally biased region" description="Low complexity" evidence="4">
    <location>
        <begin position="93"/>
        <end position="106"/>
    </location>
</feature>
<feature type="compositionally biased region" description="Basic residues" evidence="4">
    <location>
        <begin position="247"/>
        <end position="263"/>
    </location>
</feature>
<feature type="region of interest" description="Disordered" evidence="4">
    <location>
        <begin position="239"/>
        <end position="372"/>
    </location>
</feature>
<dbReference type="InterPro" id="IPR001650">
    <property type="entry name" value="Helicase_C-like"/>
</dbReference>